<evidence type="ECO:0000313" key="1">
    <source>
        <dbReference type="EMBL" id="KOS68584.1"/>
    </source>
</evidence>
<evidence type="ECO:0000313" key="2">
    <source>
        <dbReference type="Proteomes" id="UP000050668"/>
    </source>
</evidence>
<gene>
    <name evidence="1" type="ORF">AEA09_08495</name>
</gene>
<evidence type="ECO:0008006" key="3">
    <source>
        <dbReference type="Google" id="ProtNLM"/>
    </source>
</evidence>
<sequence>MNKTNSIILVTFGWLFLTVYAMANDEPRPFEEIYSEIGYKTVEAAADDFEQHFQQKLILPLRVPPISFTHHFGRFNDLDGEMNDYFEVKFISDQIPEHHFKIDIRPIKYKIPLKKEDILNTFTLKNGNTSSYMTVSDFNVLAFESNDWQYMLWIDQRVSDKVSPETLVNIANSINYSTEPKK</sequence>
<dbReference type="RefSeq" id="WP_053583420.1">
    <property type="nucleotide sequence ID" value="NZ_LGRV01000003.1"/>
</dbReference>
<organism evidence="1 2">
    <name type="scientific">Lysinibacillus contaminans</name>
    <dbReference type="NCBI Taxonomy" id="1293441"/>
    <lineage>
        <taxon>Bacteria</taxon>
        <taxon>Bacillati</taxon>
        <taxon>Bacillota</taxon>
        <taxon>Bacilli</taxon>
        <taxon>Bacillales</taxon>
        <taxon>Bacillaceae</taxon>
        <taxon>Lysinibacillus</taxon>
    </lineage>
</organism>
<reference evidence="2" key="1">
    <citation type="submission" date="2015-07" db="EMBL/GenBank/DDBJ databases">
        <title>Fjat-14205 dsm 2895.</title>
        <authorList>
            <person name="Liu B."/>
            <person name="Wang J."/>
            <person name="Zhu Y."/>
            <person name="Liu G."/>
            <person name="Chen Q."/>
            <person name="Chen Z."/>
            <person name="Lan J."/>
            <person name="Che J."/>
            <person name="Ge C."/>
            <person name="Shi H."/>
            <person name="Pan Z."/>
            <person name="Liu X."/>
        </authorList>
    </citation>
    <scope>NUCLEOTIDE SEQUENCE [LARGE SCALE GENOMIC DNA]</scope>
    <source>
        <strain evidence="2">DSM 25560</strain>
    </source>
</reference>
<keyword evidence="2" id="KW-1185">Reference proteome</keyword>
<protein>
    <recommendedName>
        <fullName evidence="3">Carbon monoxide dehydrogenase</fullName>
    </recommendedName>
</protein>
<name>A0ABR5K156_9BACI</name>
<dbReference type="EMBL" id="LGRV01000003">
    <property type="protein sequence ID" value="KOS68584.1"/>
    <property type="molecule type" value="Genomic_DNA"/>
</dbReference>
<dbReference type="Proteomes" id="UP000050668">
    <property type="component" value="Unassembled WGS sequence"/>
</dbReference>
<comment type="caution">
    <text evidence="1">The sequence shown here is derived from an EMBL/GenBank/DDBJ whole genome shotgun (WGS) entry which is preliminary data.</text>
</comment>
<proteinExistence type="predicted"/>
<accession>A0ABR5K156</accession>